<dbReference type="InterPro" id="IPR029052">
    <property type="entry name" value="Metallo-depent_PP-like"/>
</dbReference>
<reference evidence="1" key="1">
    <citation type="submission" date="2022-09" db="EMBL/GenBank/DDBJ databases">
        <authorList>
            <person name="Yuan C."/>
            <person name="Ke Z."/>
        </authorList>
    </citation>
    <scope>NUCLEOTIDE SEQUENCE</scope>
    <source>
        <strain evidence="1">LB-8</strain>
    </source>
</reference>
<keyword evidence="2" id="KW-1185">Reference proteome</keyword>
<evidence type="ECO:0000313" key="2">
    <source>
        <dbReference type="Proteomes" id="UP001155483"/>
    </source>
</evidence>
<dbReference type="EMBL" id="JAOTIF010000004">
    <property type="protein sequence ID" value="MCU7549080.1"/>
    <property type="molecule type" value="Genomic_DNA"/>
</dbReference>
<dbReference type="RefSeq" id="WP_279296522.1">
    <property type="nucleotide sequence ID" value="NZ_JAOTIF010000004.1"/>
</dbReference>
<name>A0A9X3B7D7_9BACT</name>
<sequence>MSHYPILGVSTIMEGGNHTDARYLTDLFSRHADKKITCISGHIHLQDAAVYNNVHYYCNGALSGFWWEDGNKESAGKCYYRETPPGYAILDLYEDGRVNNQYIPHAF</sequence>
<accession>A0A9X3B7D7</accession>
<evidence type="ECO:0000313" key="1">
    <source>
        <dbReference type="EMBL" id="MCU7549080.1"/>
    </source>
</evidence>
<proteinExistence type="predicted"/>
<dbReference type="Gene3D" id="3.60.21.10">
    <property type="match status" value="1"/>
</dbReference>
<reference evidence="1" key="2">
    <citation type="submission" date="2023-04" db="EMBL/GenBank/DDBJ databases">
        <title>Paracnuella aquatica gen. nov., sp. nov., a member of the family Chitinophagaceae isolated from a hot spring.</title>
        <authorList>
            <person name="Wang C."/>
        </authorList>
    </citation>
    <scope>NUCLEOTIDE SEQUENCE</scope>
    <source>
        <strain evidence="1">LB-8</strain>
    </source>
</reference>
<dbReference type="SUPFAM" id="SSF56300">
    <property type="entry name" value="Metallo-dependent phosphatases"/>
    <property type="match status" value="1"/>
</dbReference>
<organism evidence="1 2">
    <name type="scientific">Paraflavisolibacter caeni</name>
    <dbReference type="NCBI Taxonomy" id="2982496"/>
    <lineage>
        <taxon>Bacteria</taxon>
        <taxon>Pseudomonadati</taxon>
        <taxon>Bacteroidota</taxon>
        <taxon>Chitinophagia</taxon>
        <taxon>Chitinophagales</taxon>
        <taxon>Chitinophagaceae</taxon>
        <taxon>Paraflavisolibacter</taxon>
    </lineage>
</organism>
<comment type="caution">
    <text evidence="1">The sequence shown here is derived from an EMBL/GenBank/DDBJ whole genome shotgun (WGS) entry which is preliminary data.</text>
</comment>
<protein>
    <submittedName>
        <fullName evidence="1">Metallophosphoesterase</fullName>
    </submittedName>
</protein>
<dbReference type="AlphaFoldDB" id="A0A9X3B7D7"/>
<gene>
    <name evidence="1" type="ORF">OCK74_08135</name>
</gene>
<dbReference type="Proteomes" id="UP001155483">
    <property type="component" value="Unassembled WGS sequence"/>
</dbReference>